<name>A0ABP9B010_9ACTN</name>
<evidence type="ECO:0000256" key="2">
    <source>
        <dbReference type="SAM" id="SignalP"/>
    </source>
</evidence>
<dbReference type="RefSeq" id="WP_345617767.1">
    <property type="nucleotide sequence ID" value="NZ_BAABIG010000010.1"/>
</dbReference>
<sequence length="240" mass="24858">MTSPRIWGVAATAATVLALGLAAEGCGWGGGEENARPSSDSPAAAATSPAPAATGTGPYPTPSAPGTHTSVAVEPSKPPGPATPSEPTDAGTPGVRTVRPGDIDRTDADAVSKGALTALWTFDTTVDRGPHDAELRAADAGWLTKAYAERLRAREQPPVAGAEWQTWADHQARTTVVPESTPDAAQPPDTDTEAWRQWIVTATPSGRAGWSGEPVVVAVYVRLTRTAADKPWRVADVTVR</sequence>
<feature type="chain" id="PRO_5046535156" description="Secreted protein" evidence="2">
    <location>
        <begin position="23"/>
        <end position="240"/>
    </location>
</feature>
<feature type="compositionally biased region" description="Low complexity" evidence="1">
    <location>
        <begin position="37"/>
        <end position="58"/>
    </location>
</feature>
<dbReference type="EMBL" id="BAABIG010000010">
    <property type="protein sequence ID" value="GAA4788374.1"/>
    <property type="molecule type" value="Genomic_DNA"/>
</dbReference>
<proteinExistence type="predicted"/>
<evidence type="ECO:0000313" key="4">
    <source>
        <dbReference type="Proteomes" id="UP001501265"/>
    </source>
</evidence>
<dbReference type="Proteomes" id="UP001501265">
    <property type="component" value="Unassembled WGS sequence"/>
</dbReference>
<keyword evidence="4" id="KW-1185">Reference proteome</keyword>
<feature type="signal peptide" evidence="2">
    <location>
        <begin position="1"/>
        <end position="22"/>
    </location>
</feature>
<accession>A0ABP9B010</accession>
<organism evidence="3 4">
    <name type="scientific">Streptomyces ziwulingensis</name>
    <dbReference type="NCBI Taxonomy" id="1045501"/>
    <lineage>
        <taxon>Bacteria</taxon>
        <taxon>Bacillati</taxon>
        <taxon>Actinomycetota</taxon>
        <taxon>Actinomycetes</taxon>
        <taxon>Kitasatosporales</taxon>
        <taxon>Streptomycetaceae</taxon>
        <taxon>Streptomyces</taxon>
    </lineage>
</organism>
<feature type="region of interest" description="Disordered" evidence="1">
    <location>
        <begin position="24"/>
        <end position="107"/>
    </location>
</feature>
<evidence type="ECO:0008006" key="5">
    <source>
        <dbReference type="Google" id="ProtNLM"/>
    </source>
</evidence>
<evidence type="ECO:0000256" key="1">
    <source>
        <dbReference type="SAM" id="MobiDB-lite"/>
    </source>
</evidence>
<evidence type="ECO:0000313" key="3">
    <source>
        <dbReference type="EMBL" id="GAA4788374.1"/>
    </source>
</evidence>
<keyword evidence="2" id="KW-0732">Signal</keyword>
<gene>
    <name evidence="3" type="ORF">GCM10023220_11120</name>
</gene>
<comment type="caution">
    <text evidence="3">The sequence shown here is derived from an EMBL/GenBank/DDBJ whole genome shotgun (WGS) entry which is preliminary data.</text>
</comment>
<protein>
    <recommendedName>
        <fullName evidence="5">Secreted protein</fullName>
    </recommendedName>
</protein>
<reference evidence="4" key="1">
    <citation type="journal article" date="2019" name="Int. J. Syst. Evol. Microbiol.">
        <title>The Global Catalogue of Microorganisms (GCM) 10K type strain sequencing project: providing services to taxonomists for standard genome sequencing and annotation.</title>
        <authorList>
            <consortium name="The Broad Institute Genomics Platform"/>
            <consortium name="The Broad Institute Genome Sequencing Center for Infectious Disease"/>
            <person name="Wu L."/>
            <person name="Ma J."/>
        </authorList>
    </citation>
    <scope>NUCLEOTIDE SEQUENCE [LARGE SCALE GENOMIC DNA]</scope>
    <source>
        <strain evidence="4">JCM 18081</strain>
    </source>
</reference>